<accession>A0A841BKV9</accession>
<dbReference type="Pfam" id="PF00036">
    <property type="entry name" value="EF-hand_1"/>
    <property type="match status" value="1"/>
</dbReference>
<dbReference type="InterPro" id="IPR050145">
    <property type="entry name" value="Centrin_CML-like"/>
</dbReference>
<dbReference type="Pfam" id="PF13202">
    <property type="entry name" value="EF-hand_5"/>
    <property type="match status" value="2"/>
</dbReference>
<dbReference type="EMBL" id="JACHMN010000001">
    <property type="protein sequence ID" value="MBB5867440.1"/>
    <property type="molecule type" value="Genomic_DNA"/>
</dbReference>
<evidence type="ECO:0000313" key="4">
    <source>
        <dbReference type="EMBL" id="MBB5867440.1"/>
    </source>
</evidence>
<gene>
    <name evidence="4" type="ORF">F4553_000819</name>
</gene>
<dbReference type="CDD" id="cd00051">
    <property type="entry name" value="EFh"/>
    <property type="match status" value="1"/>
</dbReference>
<dbReference type="Proteomes" id="UP000587527">
    <property type="component" value="Unassembled WGS sequence"/>
</dbReference>
<evidence type="ECO:0000313" key="5">
    <source>
        <dbReference type="Proteomes" id="UP000587527"/>
    </source>
</evidence>
<keyword evidence="2" id="KW-0106">Calcium</keyword>
<keyword evidence="5" id="KW-1185">Reference proteome</keyword>
<dbReference type="Gene3D" id="1.10.238.10">
    <property type="entry name" value="EF-hand"/>
    <property type="match status" value="1"/>
</dbReference>
<feature type="domain" description="EF-hand" evidence="3">
    <location>
        <begin position="128"/>
        <end position="163"/>
    </location>
</feature>
<organism evidence="4 5">
    <name type="scientific">Allocatelliglobosispora scoriae</name>
    <dbReference type="NCBI Taxonomy" id="643052"/>
    <lineage>
        <taxon>Bacteria</taxon>
        <taxon>Bacillati</taxon>
        <taxon>Actinomycetota</taxon>
        <taxon>Actinomycetes</taxon>
        <taxon>Micromonosporales</taxon>
        <taxon>Micromonosporaceae</taxon>
        <taxon>Allocatelliglobosispora</taxon>
    </lineage>
</organism>
<dbReference type="SUPFAM" id="SSF47473">
    <property type="entry name" value="EF-hand"/>
    <property type="match status" value="1"/>
</dbReference>
<dbReference type="AlphaFoldDB" id="A0A841BKV9"/>
<evidence type="ECO:0000256" key="1">
    <source>
        <dbReference type="ARBA" id="ARBA00022737"/>
    </source>
</evidence>
<feature type="domain" description="EF-hand" evidence="3">
    <location>
        <begin position="51"/>
        <end position="86"/>
    </location>
</feature>
<dbReference type="PROSITE" id="PS50222">
    <property type="entry name" value="EF_HAND_2"/>
    <property type="match status" value="3"/>
</dbReference>
<dbReference type="RefSeq" id="WP_184832147.1">
    <property type="nucleotide sequence ID" value="NZ_JACHMN010000001.1"/>
</dbReference>
<proteinExistence type="predicted"/>
<name>A0A841BKV9_9ACTN</name>
<evidence type="ECO:0000256" key="2">
    <source>
        <dbReference type="ARBA" id="ARBA00022837"/>
    </source>
</evidence>
<dbReference type="SMART" id="SM00054">
    <property type="entry name" value="EFh"/>
    <property type="match status" value="4"/>
</dbReference>
<protein>
    <submittedName>
        <fullName evidence="4">Ca2+-binding EF-hand superfamily protein</fullName>
    </submittedName>
</protein>
<dbReference type="PROSITE" id="PS00018">
    <property type="entry name" value="EF_HAND_1"/>
    <property type="match status" value="3"/>
</dbReference>
<comment type="caution">
    <text evidence="4">The sequence shown here is derived from an EMBL/GenBank/DDBJ whole genome shotgun (WGS) entry which is preliminary data.</text>
</comment>
<dbReference type="InterPro" id="IPR011992">
    <property type="entry name" value="EF-hand-dom_pair"/>
</dbReference>
<keyword evidence="1" id="KW-0677">Repeat</keyword>
<dbReference type="GO" id="GO:0005509">
    <property type="term" value="F:calcium ion binding"/>
    <property type="evidence" value="ECO:0007669"/>
    <property type="project" value="InterPro"/>
</dbReference>
<reference evidence="4 5" key="1">
    <citation type="submission" date="2020-08" db="EMBL/GenBank/DDBJ databases">
        <title>Sequencing the genomes of 1000 actinobacteria strains.</title>
        <authorList>
            <person name="Klenk H.-P."/>
        </authorList>
    </citation>
    <scope>NUCLEOTIDE SEQUENCE [LARGE SCALE GENOMIC DNA]</scope>
    <source>
        <strain evidence="4 5">DSM 45362</strain>
    </source>
</reference>
<dbReference type="InterPro" id="IPR018247">
    <property type="entry name" value="EF_Hand_1_Ca_BS"/>
</dbReference>
<sequence length="177" mass="19773">MQRKHRLAFSHFDRDHNGYIERTDLEGLGVRILSQFEDSPTSAKGKAVVGSFDGIWAALAQQCDKDADGRIDPAEYHRGMTEAFVERPADYEQTFRPAVKAVLDLADVDGDGALSRDEFVRIQNAFGTADDQIDEAFRRMDTDGDGRLTVEELTEAVRQFYVGTQDDAVGNWFFGAS</sequence>
<dbReference type="InterPro" id="IPR002048">
    <property type="entry name" value="EF_hand_dom"/>
</dbReference>
<dbReference type="PANTHER" id="PTHR23050">
    <property type="entry name" value="CALCIUM BINDING PROTEIN"/>
    <property type="match status" value="1"/>
</dbReference>
<feature type="domain" description="EF-hand" evidence="3">
    <location>
        <begin position="1"/>
        <end position="35"/>
    </location>
</feature>
<evidence type="ECO:0000259" key="3">
    <source>
        <dbReference type="PROSITE" id="PS50222"/>
    </source>
</evidence>